<evidence type="ECO:0000256" key="1">
    <source>
        <dbReference type="SAM" id="MobiDB-lite"/>
    </source>
</evidence>
<keyword evidence="3" id="KW-1185">Reference proteome</keyword>
<organism evidence="2 3">
    <name type="scientific">Entomortierella chlamydospora</name>
    <dbReference type="NCBI Taxonomy" id="101097"/>
    <lineage>
        <taxon>Eukaryota</taxon>
        <taxon>Fungi</taxon>
        <taxon>Fungi incertae sedis</taxon>
        <taxon>Mucoromycota</taxon>
        <taxon>Mortierellomycotina</taxon>
        <taxon>Mortierellomycetes</taxon>
        <taxon>Mortierellales</taxon>
        <taxon>Mortierellaceae</taxon>
        <taxon>Entomortierella</taxon>
    </lineage>
</organism>
<reference evidence="2" key="1">
    <citation type="journal article" date="2020" name="Fungal Divers.">
        <title>Resolving the Mortierellaceae phylogeny through synthesis of multi-gene phylogenetics and phylogenomics.</title>
        <authorList>
            <person name="Vandepol N."/>
            <person name="Liber J."/>
            <person name="Desiro A."/>
            <person name="Na H."/>
            <person name="Kennedy M."/>
            <person name="Barry K."/>
            <person name="Grigoriev I.V."/>
            <person name="Miller A.N."/>
            <person name="O'Donnell K."/>
            <person name="Stajich J.E."/>
            <person name="Bonito G."/>
        </authorList>
    </citation>
    <scope>NUCLEOTIDE SEQUENCE</scope>
    <source>
        <strain evidence="2">NRRL 2769</strain>
    </source>
</reference>
<accession>A0A9P6MQF1</accession>
<evidence type="ECO:0000313" key="2">
    <source>
        <dbReference type="EMBL" id="KAG0010167.1"/>
    </source>
</evidence>
<comment type="caution">
    <text evidence="2">The sequence shown here is derived from an EMBL/GenBank/DDBJ whole genome shotgun (WGS) entry which is preliminary data.</text>
</comment>
<dbReference type="AlphaFoldDB" id="A0A9P6MQF1"/>
<evidence type="ECO:0000313" key="3">
    <source>
        <dbReference type="Proteomes" id="UP000703661"/>
    </source>
</evidence>
<name>A0A9P6MQF1_9FUNG</name>
<feature type="region of interest" description="Disordered" evidence="1">
    <location>
        <begin position="1"/>
        <end position="67"/>
    </location>
</feature>
<feature type="compositionally biased region" description="Acidic residues" evidence="1">
    <location>
        <begin position="1"/>
        <end position="14"/>
    </location>
</feature>
<protein>
    <submittedName>
        <fullName evidence="2">Uncharacterized protein</fullName>
    </submittedName>
</protein>
<dbReference type="Proteomes" id="UP000703661">
    <property type="component" value="Unassembled WGS sequence"/>
</dbReference>
<dbReference type="EMBL" id="JAAAID010001398">
    <property type="protein sequence ID" value="KAG0010167.1"/>
    <property type="molecule type" value="Genomic_DNA"/>
</dbReference>
<sequence length="147" mass="16098">MEPDSQSTSEDETGEDHGHHQNTQLVRSDMGTHRPEFGDDSSNPSSTLSSSGSRRGKARSPIEEPNLVIDGLELKRHRLAADGYDATTIDILTRSEYTIQYLAPLPILTSGILLHLLNALAAAPHVKTSHIMSSFAQQREMSGHKLI</sequence>
<feature type="compositionally biased region" description="Low complexity" evidence="1">
    <location>
        <begin position="41"/>
        <end position="53"/>
    </location>
</feature>
<gene>
    <name evidence="2" type="ORF">BGZ80_001713</name>
</gene>
<proteinExistence type="predicted"/>
<dbReference type="OrthoDB" id="10637988at2759"/>